<dbReference type="EMBL" id="MU853770">
    <property type="protein sequence ID" value="KAK3942876.1"/>
    <property type="molecule type" value="Genomic_DNA"/>
</dbReference>
<dbReference type="CDD" id="cd15482">
    <property type="entry name" value="Sialidase_non-viral"/>
    <property type="match status" value="1"/>
</dbReference>
<dbReference type="PANTHER" id="PTHR38792">
    <property type="entry name" value="BNR/ASP-BOX REPEAT DOMAIN PROTEIN (AFU_ORTHOLOGUE AFUA_7G06430)-RELATED"/>
    <property type="match status" value="1"/>
</dbReference>
<dbReference type="Gene3D" id="2.120.10.10">
    <property type="match status" value="1"/>
</dbReference>
<dbReference type="AlphaFoldDB" id="A0AAN6S7P8"/>
<proteinExistence type="predicted"/>
<gene>
    <name evidence="2" type="ORF">QBC46DRAFT_378997</name>
</gene>
<evidence type="ECO:0000313" key="3">
    <source>
        <dbReference type="Proteomes" id="UP001303473"/>
    </source>
</evidence>
<keyword evidence="3" id="KW-1185">Reference proteome</keyword>
<sequence length="367" mass="39052">MAFRLLSALTLLSGLVSSTPLSLDKRLLSGVQSAGSPVSIDPAGVYIRAATLNDGSLITGYAAQDGTQHVLRVARSTDGAQSWNDGWGEVWRADSATHEIDNAFPLVLPSGRVLYAFRNHDRTSAGVFTYYRITICYSDDGGQTFQFLVTVDERPANGVNGLWEPFMRLARDGTLQVFYSSENSANDQDNLMKYSRDGGQTWTGPITVSGGDTSSSRDGMTGVANIDGNGNLICVFENTEIGHFSIDRVLSHDDGYTWGERARVYTAANSRDAGAPAVVNVGGTLVVSFMTNEDTPSVTVGQVDGSQMKLVTSVNGGQGWSNSGGGGFVASDIGTHWPGLYAVNGNQFLALYSKDGLGAVSQLFQLV</sequence>
<name>A0AAN6S7P8_9PEZI</name>
<evidence type="ECO:0000256" key="1">
    <source>
        <dbReference type="SAM" id="SignalP"/>
    </source>
</evidence>
<protein>
    <submittedName>
        <fullName evidence="2">Sialidase</fullName>
    </submittedName>
</protein>
<keyword evidence="1" id="KW-0732">Signal</keyword>
<evidence type="ECO:0000313" key="2">
    <source>
        <dbReference type="EMBL" id="KAK3942876.1"/>
    </source>
</evidence>
<reference evidence="3" key="1">
    <citation type="journal article" date="2023" name="Mol. Phylogenet. Evol.">
        <title>Genome-scale phylogeny and comparative genomics of the fungal order Sordariales.</title>
        <authorList>
            <person name="Hensen N."/>
            <person name="Bonometti L."/>
            <person name="Westerberg I."/>
            <person name="Brannstrom I.O."/>
            <person name="Guillou S."/>
            <person name="Cros-Aarteil S."/>
            <person name="Calhoun S."/>
            <person name="Haridas S."/>
            <person name="Kuo A."/>
            <person name="Mondo S."/>
            <person name="Pangilinan J."/>
            <person name="Riley R."/>
            <person name="LaButti K."/>
            <person name="Andreopoulos B."/>
            <person name="Lipzen A."/>
            <person name="Chen C."/>
            <person name="Yan M."/>
            <person name="Daum C."/>
            <person name="Ng V."/>
            <person name="Clum A."/>
            <person name="Steindorff A."/>
            <person name="Ohm R.A."/>
            <person name="Martin F."/>
            <person name="Silar P."/>
            <person name="Natvig D.O."/>
            <person name="Lalanne C."/>
            <person name="Gautier V."/>
            <person name="Ament-Velasquez S.L."/>
            <person name="Kruys A."/>
            <person name="Hutchinson M.I."/>
            <person name="Powell A.J."/>
            <person name="Barry K."/>
            <person name="Miller A.N."/>
            <person name="Grigoriev I.V."/>
            <person name="Debuchy R."/>
            <person name="Gladieux P."/>
            <person name="Hiltunen Thoren M."/>
            <person name="Johannesson H."/>
        </authorList>
    </citation>
    <scope>NUCLEOTIDE SEQUENCE [LARGE SCALE GENOMIC DNA]</scope>
    <source>
        <strain evidence="3">CBS 340.73</strain>
    </source>
</reference>
<organism evidence="2 3">
    <name type="scientific">Diplogelasinospora grovesii</name>
    <dbReference type="NCBI Taxonomy" id="303347"/>
    <lineage>
        <taxon>Eukaryota</taxon>
        <taxon>Fungi</taxon>
        <taxon>Dikarya</taxon>
        <taxon>Ascomycota</taxon>
        <taxon>Pezizomycotina</taxon>
        <taxon>Sordariomycetes</taxon>
        <taxon>Sordariomycetidae</taxon>
        <taxon>Sordariales</taxon>
        <taxon>Diplogelasinosporaceae</taxon>
        <taxon>Diplogelasinospora</taxon>
    </lineage>
</organism>
<dbReference type="InterPro" id="IPR036278">
    <property type="entry name" value="Sialidase_sf"/>
</dbReference>
<dbReference type="SUPFAM" id="SSF50939">
    <property type="entry name" value="Sialidases"/>
    <property type="match status" value="1"/>
</dbReference>
<accession>A0AAN6S7P8</accession>
<comment type="caution">
    <text evidence="2">The sequence shown here is derived from an EMBL/GenBank/DDBJ whole genome shotgun (WGS) entry which is preliminary data.</text>
</comment>
<feature type="chain" id="PRO_5042956932" evidence="1">
    <location>
        <begin position="19"/>
        <end position="367"/>
    </location>
</feature>
<feature type="signal peptide" evidence="1">
    <location>
        <begin position="1"/>
        <end position="18"/>
    </location>
</feature>
<dbReference type="Proteomes" id="UP001303473">
    <property type="component" value="Unassembled WGS sequence"/>
</dbReference>
<dbReference type="PANTHER" id="PTHR38792:SF3">
    <property type="entry name" value="BNR_ASP-BOX REPEAT DOMAIN PROTEIN (AFU_ORTHOLOGUE AFUA_7G06430)-RELATED"/>
    <property type="match status" value="1"/>
</dbReference>